<organism evidence="6 7">
    <name type="scientific">Bordetella flabilis</name>
    <dbReference type="NCBI Taxonomy" id="463014"/>
    <lineage>
        <taxon>Bacteria</taxon>
        <taxon>Pseudomonadati</taxon>
        <taxon>Pseudomonadota</taxon>
        <taxon>Betaproteobacteria</taxon>
        <taxon>Burkholderiales</taxon>
        <taxon>Alcaligenaceae</taxon>
        <taxon>Bordetella</taxon>
    </lineage>
</organism>
<sequence>MSDASDRIIDARGLGKGFVNKATGRPVQALDDISLTVPRGTVSALVGPDGAGKTTFLRLASGLMRPDAGSLQVLGRDTATQAQAIQERISYMPQRFGLYEDLSVQENLDLYADLHGVPAQVRRDRYARLLEMTDLKRFTARLAGKLSGGMKQKLGLACTLVRAPELLLLDEPTVGVDPLSRRELWEIIDQMVHDESLTVLVTTAYLDEAERCAHVHVLHEGRMLAGGTPADIAGRADGLCFVVSGRHGEAPRERQARLLDHRDLVIDAVPRGGEIRFIVSSPDGLPAIADEAPGAQPVPARLEDGFMVLLRAGDATEPTDAAREAHRDGPASKGAGPATATTTATATATETPPTTAAQPASASTRTADGPAIEVRDLVRRFGDFTAVDRTTFSVARGEIFGLLGPNGAGKTTTFRMLCGLLPASGGQARVAGMDLRTARAQARARIGYVSQTFALYGNLTALENLRFFGGAYGLRGARLRERIDTVTREFALGDQLDKPAGQLPGGIKQRLAMAVGLLHEPEILFLDEPTSGADPLARRAFWRRITALADTGTTVVITTHFMEEAEYCDRIVIQDAGKLLALGTPEAVRAQAGATPDHRLTMEEAFISIVQSGRQPAPSPAGAPA</sequence>
<dbReference type="KEGG" id="bfz:BAU07_02870"/>
<dbReference type="InterPro" id="IPR017871">
    <property type="entry name" value="ABC_transporter-like_CS"/>
</dbReference>
<evidence type="ECO:0000256" key="2">
    <source>
        <dbReference type="ARBA" id="ARBA00022741"/>
    </source>
</evidence>
<evidence type="ECO:0000256" key="4">
    <source>
        <dbReference type="SAM" id="MobiDB-lite"/>
    </source>
</evidence>
<dbReference type="CDD" id="cd03230">
    <property type="entry name" value="ABC_DR_subfamily_A"/>
    <property type="match status" value="1"/>
</dbReference>
<keyword evidence="1" id="KW-1003">Cell membrane</keyword>
<feature type="domain" description="ABC transporter" evidence="5">
    <location>
        <begin position="372"/>
        <end position="601"/>
    </location>
</feature>
<dbReference type="RefSeq" id="WP_066653933.1">
    <property type="nucleotide sequence ID" value="NZ_CBCSCL010000026.1"/>
</dbReference>
<keyword evidence="7" id="KW-1185">Reference proteome</keyword>
<gene>
    <name evidence="6" type="ORF">BAU07_02870</name>
</gene>
<protein>
    <submittedName>
        <fullName evidence="6">ABC transporter ATP-binding protein</fullName>
    </submittedName>
</protein>
<dbReference type="PROSITE" id="PS50893">
    <property type="entry name" value="ABC_TRANSPORTER_2"/>
    <property type="match status" value="2"/>
</dbReference>
<keyword evidence="1" id="KW-0472">Membrane</keyword>
<dbReference type="AlphaFoldDB" id="A0A193G971"/>
<dbReference type="PROSITE" id="PS00211">
    <property type="entry name" value="ABC_TRANSPORTER_1"/>
    <property type="match status" value="1"/>
</dbReference>
<evidence type="ECO:0000256" key="3">
    <source>
        <dbReference type="ARBA" id="ARBA00022840"/>
    </source>
</evidence>
<dbReference type="PANTHER" id="PTHR43038">
    <property type="entry name" value="ATP-BINDING CASSETTE, SUB-FAMILY H, MEMBER 1"/>
    <property type="match status" value="1"/>
</dbReference>
<dbReference type="SUPFAM" id="SSF52540">
    <property type="entry name" value="P-loop containing nucleoside triphosphate hydrolases"/>
    <property type="match status" value="2"/>
</dbReference>
<dbReference type="EMBL" id="CP016172">
    <property type="protein sequence ID" value="ANN76198.1"/>
    <property type="molecule type" value="Genomic_DNA"/>
</dbReference>
<dbReference type="InterPro" id="IPR027417">
    <property type="entry name" value="P-loop_NTPase"/>
</dbReference>
<dbReference type="InterPro" id="IPR003439">
    <property type="entry name" value="ABC_transporter-like_ATP-bd"/>
</dbReference>
<feature type="region of interest" description="Disordered" evidence="4">
    <location>
        <begin position="317"/>
        <end position="368"/>
    </location>
</feature>
<dbReference type="GO" id="GO:0016887">
    <property type="term" value="F:ATP hydrolysis activity"/>
    <property type="evidence" value="ECO:0007669"/>
    <property type="project" value="InterPro"/>
</dbReference>
<keyword evidence="3 6" id="KW-0067">ATP-binding</keyword>
<evidence type="ECO:0000313" key="6">
    <source>
        <dbReference type="EMBL" id="ANN76198.1"/>
    </source>
</evidence>
<feature type="compositionally biased region" description="Basic and acidic residues" evidence="4">
    <location>
        <begin position="320"/>
        <end position="330"/>
    </location>
</feature>
<accession>A0A193G971</accession>
<dbReference type="SMART" id="SM00382">
    <property type="entry name" value="AAA"/>
    <property type="match status" value="2"/>
</dbReference>
<feature type="compositionally biased region" description="Low complexity" evidence="4">
    <location>
        <begin position="331"/>
        <end position="367"/>
    </location>
</feature>
<dbReference type="STRING" id="463014.BAU07_02870"/>
<dbReference type="InterPro" id="IPR003593">
    <property type="entry name" value="AAA+_ATPase"/>
</dbReference>
<dbReference type="Proteomes" id="UP000091926">
    <property type="component" value="Chromosome"/>
</dbReference>
<evidence type="ECO:0000256" key="1">
    <source>
        <dbReference type="ARBA" id="ARBA00022475"/>
    </source>
</evidence>
<evidence type="ECO:0000259" key="5">
    <source>
        <dbReference type="PROSITE" id="PS50893"/>
    </source>
</evidence>
<evidence type="ECO:0000313" key="7">
    <source>
        <dbReference type="Proteomes" id="UP000091926"/>
    </source>
</evidence>
<name>A0A193G971_9BORD</name>
<dbReference type="PANTHER" id="PTHR43038:SF3">
    <property type="entry name" value="ABC TRANSPORTER G FAMILY MEMBER 20 ISOFORM X1"/>
    <property type="match status" value="1"/>
</dbReference>
<proteinExistence type="predicted"/>
<feature type="domain" description="ABC transporter" evidence="5">
    <location>
        <begin position="9"/>
        <end position="245"/>
    </location>
</feature>
<dbReference type="Gene3D" id="3.40.50.300">
    <property type="entry name" value="P-loop containing nucleotide triphosphate hydrolases"/>
    <property type="match status" value="2"/>
</dbReference>
<dbReference type="GO" id="GO:0005524">
    <property type="term" value="F:ATP binding"/>
    <property type="evidence" value="ECO:0007669"/>
    <property type="project" value="UniProtKB-KW"/>
</dbReference>
<dbReference type="Pfam" id="PF00005">
    <property type="entry name" value="ABC_tran"/>
    <property type="match status" value="2"/>
</dbReference>
<reference evidence="6 7" key="1">
    <citation type="submission" date="2016-06" db="EMBL/GenBank/DDBJ databases">
        <title>Complete genome sequences of Bordetella bronchialis and Bordetella flabilis.</title>
        <authorList>
            <person name="LiPuma J.J."/>
            <person name="Spilker T."/>
        </authorList>
    </citation>
    <scope>NUCLEOTIDE SEQUENCE [LARGE SCALE GENOMIC DNA]</scope>
    <source>
        <strain evidence="6 7">AU10664</strain>
    </source>
</reference>
<keyword evidence="2" id="KW-0547">Nucleotide-binding</keyword>
<dbReference type="OrthoDB" id="9776369at2"/>